<dbReference type="PANTHER" id="PTHR42103">
    <property type="entry name" value="ALPHA/BETA-HYDROLASES SUPERFAMILY PROTEIN"/>
    <property type="match status" value="1"/>
</dbReference>
<dbReference type="RefSeq" id="WP_211427953.1">
    <property type="nucleotide sequence ID" value="NZ_CP072648.1"/>
</dbReference>
<keyword evidence="3" id="KW-1185">Reference proteome</keyword>
<dbReference type="InterPro" id="IPR046879">
    <property type="entry name" value="KANL3/Tex30_Abhydrolase"/>
</dbReference>
<dbReference type="InterPro" id="IPR029058">
    <property type="entry name" value="AB_hydrolase_fold"/>
</dbReference>
<name>A0ABX8B509_9BACT</name>
<accession>A0ABX8B509</accession>
<sequence>MTFLLDGPAGPLEALHSRASNPRGWAALVCHPHPVFGGTMHNRVVYRIAKAFLAAGADVLRFNFRGVGASRGGYDGGIGEQADAAAALAYLQKNYPHDPLVVAGFSFGSWVGFQAARNCPQVVGRLGVGVPVARFDFSFLPAVTLPTWVVQGDTDEFGPAAIVESLLSRCQEPKGLTLVPGANHFFDKHQTELATALAAAVAWLQGRCVQD</sequence>
<dbReference type="EMBL" id="CP072648">
    <property type="protein sequence ID" value="QUW02062.1"/>
    <property type="molecule type" value="Genomic_DNA"/>
</dbReference>
<keyword evidence="2" id="KW-0378">Hydrolase</keyword>
<organism evidence="2 3">
    <name type="scientific">Chloracidobacterium validum</name>
    <dbReference type="NCBI Taxonomy" id="2821543"/>
    <lineage>
        <taxon>Bacteria</taxon>
        <taxon>Pseudomonadati</taxon>
        <taxon>Acidobacteriota</taxon>
        <taxon>Terriglobia</taxon>
        <taxon>Terriglobales</taxon>
        <taxon>Acidobacteriaceae</taxon>
        <taxon>Chloracidobacterium</taxon>
    </lineage>
</organism>
<proteinExistence type="predicted"/>
<protein>
    <submittedName>
        <fullName evidence="2">Alpha/beta fold hydrolase</fullName>
    </submittedName>
</protein>
<dbReference type="PANTHER" id="PTHR42103:SF2">
    <property type="entry name" value="AB HYDROLASE-1 DOMAIN-CONTAINING PROTEIN"/>
    <property type="match status" value="1"/>
</dbReference>
<feature type="domain" description="KANL3/Tex30 alpha/beta hydrolase-like" evidence="1">
    <location>
        <begin position="37"/>
        <end position="193"/>
    </location>
</feature>
<dbReference type="GO" id="GO:0016787">
    <property type="term" value="F:hydrolase activity"/>
    <property type="evidence" value="ECO:0007669"/>
    <property type="project" value="UniProtKB-KW"/>
</dbReference>
<dbReference type="Pfam" id="PF20408">
    <property type="entry name" value="Abhydrolase_11"/>
    <property type="match status" value="1"/>
</dbReference>
<reference evidence="2 3" key="1">
    <citation type="submission" date="2021-03" db="EMBL/GenBank/DDBJ databases">
        <title>Genomic and phenotypic characterization of Chloracidobacterium isolates provides evidence for multiple species.</title>
        <authorList>
            <person name="Saini M.K."/>
            <person name="Costas A.M.G."/>
            <person name="Tank M."/>
            <person name="Bryant D.A."/>
        </authorList>
    </citation>
    <scope>NUCLEOTIDE SEQUENCE [LARGE SCALE GENOMIC DNA]</scope>
    <source>
        <strain evidence="2 3">BV2-C</strain>
    </source>
</reference>
<evidence type="ECO:0000313" key="3">
    <source>
        <dbReference type="Proteomes" id="UP000676506"/>
    </source>
</evidence>
<dbReference type="Gene3D" id="3.40.50.1820">
    <property type="entry name" value="alpha/beta hydrolase"/>
    <property type="match status" value="1"/>
</dbReference>
<dbReference type="SUPFAM" id="SSF53474">
    <property type="entry name" value="alpha/beta-Hydrolases"/>
    <property type="match status" value="1"/>
</dbReference>
<evidence type="ECO:0000313" key="2">
    <source>
        <dbReference type="EMBL" id="QUW02062.1"/>
    </source>
</evidence>
<gene>
    <name evidence="2" type="ORF">J8C06_06720</name>
</gene>
<evidence type="ECO:0000259" key="1">
    <source>
        <dbReference type="Pfam" id="PF20408"/>
    </source>
</evidence>
<dbReference type="Proteomes" id="UP000676506">
    <property type="component" value="Chromosome 1"/>
</dbReference>